<evidence type="ECO:0008006" key="4">
    <source>
        <dbReference type="Google" id="ProtNLM"/>
    </source>
</evidence>
<dbReference type="EMBL" id="CAWYQH010000046">
    <property type="protein sequence ID" value="CAK8678039.1"/>
    <property type="molecule type" value="Genomic_DNA"/>
</dbReference>
<dbReference type="Proteomes" id="UP001642483">
    <property type="component" value="Unassembled WGS sequence"/>
</dbReference>
<protein>
    <recommendedName>
        <fullName evidence="4">Secreted protein</fullName>
    </recommendedName>
</protein>
<reference evidence="2 3" key="1">
    <citation type="submission" date="2024-02" db="EMBL/GenBank/DDBJ databases">
        <authorList>
            <person name="Daric V."/>
            <person name="Darras S."/>
        </authorList>
    </citation>
    <scope>NUCLEOTIDE SEQUENCE [LARGE SCALE GENOMIC DNA]</scope>
</reference>
<evidence type="ECO:0000313" key="3">
    <source>
        <dbReference type="Proteomes" id="UP001642483"/>
    </source>
</evidence>
<accession>A0ABP0FEG2</accession>
<keyword evidence="3" id="KW-1185">Reference proteome</keyword>
<evidence type="ECO:0000256" key="1">
    <source>
        <dbReference type="SAM" id="SignalP"/>
    </source>
</evidence>
<name>A0ABP0FEG2_CLALP</name>
<comment type="caution">
    <text evidence="2">The sequence shown here is derived from an EMBL/GenBank/DDBJ whole genome shotgun (WGS) entry which is preliminary data.</text>
</comment>
<feature type="chain" id="PRO_5045351652" description="Secreted protein" evidence="1">
    <location>
        <begin position="25"/>
        <end position="72"/>
    </location>
</feature>
<keyword evidence="1" id="KW-0732">Signal</keyword>
<proteinExistence type="predicted"/>
<gene>
    <name evidence="2" type="ORF">CVLEPA_LOCUS7998</name>
</gene>
<feature type="signal peptide" evidence="1">
    <location>
        <begin position="1"/>
        <end position="24"/>
    </location>
</feature>
<evidence type="ECO:0000313" key="2">
    <source>
        <dbReference type="EMBL" id="CAK8678039.1"/>
    </source>
</evidence>
<organism evidence="2 3">
    <name type="scientific">Clavelina lepadiformis</name>
    <name type="common">Light-bulb sea squirt</name>
    <name type="synonym">Ascidia lepadiformis</name>
    <dbReference type="NCBI Taxonomy" id="159417"/>
    <lineage>
        <taxon>Eukaryota</taxon>
        <taxon>Metazoa</taxon>
        <taxon>Chordata</taxon>
        <taxon>Tunicata</taxon>
        <taxon>Ascidiacea</taxon>
        <taxon>Aplousobranchia</taxon>
        <taxon>Clavelinidae</taxon>
        <taxon>Clavelina</taxon>
    </lineage>
</organism>
<sequence length="72" mass="7824">MMLYAVTSFMALLGWGISVDVALASLTLTPTQQTAGSTVVANALVTVPTSAKEFSYFWMYNEARYSKLATHV</sequence>